<evidence type="ECO:0000313" key="2">
    <source>
        <dbReference type="EMBL" id="KAK7938773.1"/>
    </source>
</evidence>
<dbReference type="PANTHER" id="PTHR46860">
    <property type="entry name" value="CHROMOBOX PROTEIN HOMOLOG 2"/>
    <property type="match status" value="1"/>
</dbReference>
<dbReference type="InterPro" id="IPR042796">
    <property type="entry name" value="CBX2"/>
</dbReference>
<accession>A0AAW0PU76</accession>
<organism evidence="2 3">
    <name type="scientific">Mugilogobius chulae</name>
    <name type="common">yellowstripe goby</name>
    <dbReference type="NCBI Taxonomy" id="88201"/>
    <lineage>
        <taxon>Eukaryota</taxon>
        <taxon>Metazoa</taxon>
        <taxon>Chordata</taxon>
        <taxon>Craniata</taxon>
        <taxon>Vertebrata</taxon>
        <taxon>Euteleostomi</taxon>
        <taxon>Actinopterygii</taxon>
        <taxon>Neopterygii</taxon>
        <taxon>Teleostei</taxon>
        <taxon>Neoteleostei</taxon>
        <taxon>Acanthomorphata</taxon>
        <taxon>Gobiaria</taxon>
        <taxon>Gobiiformes</taxon>
        <taxon>Gobioidei</taxon>
        <taxon>Gobiidae</taxon>
        <taxon>Gobionellinae</taxon>
        <taxon>Mugilogobius</taxon>
    </lineage>
</organism>
<gene>
    <name evidence="2" type="ORF">WMY93_002099</name>
</gene>
<keyword evidence="3" id="KW-1185">Reference proteome</keyword>
<sequence>MQTSGLKSAPIRKQNQDYMAPKSYNDASKDGKKVNELSAGEEGSTSESDTDFGAQIVTANDWKPPRSLIEHVFVTDVTANLVTVTVKESPTSVGFSASGTTDELDC</sequence>
<dbReference type="PANTHER" id="PTHR46860:SF1">
    <property type="entry name" value="CHROMOBOX PROTEIN HOMOLOG 2"/>
    <property type="match status" value="1"/>
</dbReference>
<feature type="region of interest" description="Disordered" evidence="1">
    <location>
        <begin position="1"/>
        <end position="52"/>
    </location>
</feature>
<dbReference type="GO" id="GO:0035102">
    <property type="term" value="C:PRC1 complex"/>
    <property type="evidence" value="ECO:0007669"/>
    <property type="project" value="InterPro"/>
</dbReference>
<dbReference type="Proteomes" id="UP001460270">
    <property type="component" value="Unassembled WGS sequence"/>
</dbReference>
<dbReference type="GO" id="GO:0000792">
    <property type="term" value="C:heterochromatin"/>
    <property type="evidence" value="ECO:0007669"/>
    <property type="project" value="TreeGrafter"/>
</dbReference>
<evidence type="ECO:0000256" key="1">
    <source>
        <dbReference type="SAM" id="MobiDB-lite"/>
    </source>
</evidence>
<evidence type="ECO:0000313" key="3">
    <source>
        <dbReference type="Proteomes" id="UP001460270"/>
    </source>
</evidence>
<proteinExistence type="predicted"/>
<dbReference type="AlphaFoldDB" id="A0AAW0PU76"/>
<comment type="caution">
    <text evidence="2">The sequence shown here is derived from an EMBL/GenBank/DDBJ whole genome shotgun (WGS) entry which is preliminary data.</text>
</comment>
<protein>
    <submittedName>
        <fullName evidence="2">Uncharacterized protein</fullName>
    </submittedName>
</protein>
<dbReference type="InterPro" id="IPR033773">
    <property type="entry name" value="CBX7_C"/>
</dbReference>
<name>A0AAW0PU76_9GOBI</name>
<reference evidence="3" key="1">
    <citation type="submission" date="2024-04" db="EMBL/GenBank/DDBJ databases">
        <title>Salinicola lusitanus LLJ914,a marine bacterium isolated from the Okinawa Trough.</title>
        <authorList>
            <person name="Li J."/>
        </authorList>
    </citation>
    <scope>NUCLEOTIDE SEQUENCE [LARGE SCALE GENOMIC DNA]</scope>
</reference>
<dbReference type="Pfam" id="PF17218">
    <property type="entry name" value="CBX7_C"/>
    <property type="match status" value="1"/>
</dbReference>
<dbReference type="EMBL" id="JBBPFD010000002">
    <property type="protein sequence ID" value="KAK7938773.1"/>
    <property type="molecule type" value="Genomic_DNA"/>
</dbReference>
<dbReference type="GO" id="GO:0000122">
    <property type="term" value="P:negative regulation of transcription by RNA polymerase II"/>
    <property type="evidence" value="ECO:0007669"/>
    <property type="project" value="TreeGrafter"/>
</dbReference>